<dbReference type="Pfam" id="PF10173">
    <property type="entry name" value="Mit_KHE1"/>
    <property type="match status" value="2"/>
</dbReference>
<organism evidence="2 3">
    <name type="scientific">Parascedosporium putredinis</name>
    <dbReference type="NCBI Taxonomy" id="1442378"/>
    <lineage>
        <taxon>Eukaryota</taxon>
        <taxon>Fungi</taxon>
        <taxon>Dikarya</taxon>
        <taxon>Ascomycota</taxon>
        <taxon>Pezizomycotina</taxon>
        <taxon>Sordariomycetes</taxon>
        <taxon>Hypocreomycetidae</taxon>
        <taxon>Microascales</taxon>
        <taxon>Microascaceae</taxon>
        <taxon>Parascedosporium</taxon>
    </lineage>
</organism>
<sequence length="218" mass="24561">MRFVLLPISTKRTLLYCIRNKEAAKQRTGLADKVTTKVASLWASWERREGGWQRKVVDYGNHALRRIPFQEWGLNHSSGSSYPCNTQSPFFYLAYRAWSHWRAIKGGQHVQFLISNKLLSITPSPILDSVYSDRKPLLTGLKDAQTQTPTEEAAKAGDAGNDPEEPAGKVLLCRETAAKLGKALEHPEIEAELERAIWQVEQSNQAGRQETVNSKKDN</sequence>
<dbReference type="InterPro" id="IPR018786">
    <property type="entry name" value="Mit_KHE1"/>
</dbReference>
<keyword evidence="3" id="KW-1185">Reference proteome</keyword>
<reference evidence="2" key="1">
    <citation type="submission" date="2022-11" db="EMBL/GenBank/DDBJ databases">
        <authorList>
            <person name="Scott C."/>
            <person name="Bruce N."/>
        </authorList>
    </citation>
    <scope>NUCLEOTIDE SEQUENCE</scope>
</reference>
<accession>A0A9P1GUC2</accession>
<protein>
    <submittedName>
        <fullName evidence="2">Uncharacterized protein</fullName>
    </submittedName>
</protein>
<evidence type="ECO:0000313" key="3">
    <source>
        <dbReference type="Proteomes" id="UP000838763"/>
    </source>
</evidence>
<proteinExistence type="predicted"/>
<gene>
    <name evidence="2" type="ORF">PPNO1_LOCUS538</name>
</gene>
<dbReference type="GO" id="GO:1902600">
    <property type="term" value="P:proton transmembrane transport"/>
    <property type="evidence" value="ECO:0007669"/>
    <property type="project" value="TreeGrafter"/>
</dbReference>
<comment type="caution">
    <text evidence="2">The sequence shown here is derived from an EMBL/GenBank/DDBJ whole genome shotgun (WGS) entry which is preliminary data.</text>
</comment>
<evidence type="ECO:0000313" key="2">
    <source>
        <dbReference type="EMBL" id="CAI4210738.1"/>
    </source>
</evidence>
<dbReference type="PANTHER" id="PTHR28062">
    <property type="entry name" value="K+-H+ EXCHANGE-LIKE PROTEIN"/>
    <property type="match status" value="1"/>
</dbReference>
<dbReference type="Proteomes" id="UP000838763">
    <property type="component" value="Unassembled WGS sequence"/>
</dbReference>
<dbReference type="AlphaFoldDB" id="A0A9P1GUC2"/>
<dbReference type="PANTHER" id="PTHR28062:SF1">
    <property type="entry name" value="TRANSMEMBRANE PROTEIN"/>
    <property type="match status" value="1"/>
</dbReference>
<dbReference type="OrthoDB" id="5562676at2759"/>
<dbReference type="EMBL" id="CALLCH030000001">
    <property type="protein sequence ID" value="CAI4210738.1"/>
    <property type="molecule type" value="Genomic_DNA"/>
</dbReference>
<feature type="region of interest" description="Disordered" evidence="1">
    <location>
        <begin position="140"/>
        <end position="168"/>
    </location>
</feature>
<dbReference type="GO" id="GO:0005743">
    <property type="term" value="C:mitochondrial inner membrane"/>
    <property type="evidence" value="ECO:0007669"/>
    <property type="project" value="TreeGrafter"/>
</dbReference>
<evidence type="ECO:0000256" key="1">
    <source>
        <dbReference type="SAM" id="MobiDB-lite"/>
    </source>
</evidence>
<name>A0A9P1GUC2_9PEZI</name>
<dbReference type="GO" id="GO:0006813">
    <property type="term" value="P:potassium ion transport"/>
    <property type="evidence" value="ECO:0007669"/>
    <property type="project" value="TreeGrafter"/>
</dbReference>